<keyword evidence="3" id="KW-1185">Reference proteome</keyword>
<dbReference type="EMBL" id="BDSP01000213">
    <property type="protein sequence ID" value="GAX24669.1"/>
    <property type="molecule type" value="Genomic_DNA"/>
</dbReference>
<feature type="signal peptide" evidence="1">
    <location>
        <begin position="1"/>
        <end position="22"/>
    </location>
</feature>
<dbReference type="AlphaFoldDB" id="A0A1Z5KEI0"/>
<proteinExistence type="predicted"/>
<evidence type="ECO:0000256" key="1">
    <source>
        <dbReference type="SAM" id="SignalP"/>
    </source>
</evidence>
<feature type="chain" id="PRO_5012464621" evidence="1">
    <location>
        <begin position="23"/>
        <end position="250"/>
    </location>
</feature>
<sequence length="250" mass="27533">MLTRTIILTLAASATLWEKVAGVCLCPIDCFNCRENGEIVRRPIYKLSACNDIESAQECEKANWEIADMQSSLASLVMLFLDDAVRIQNMTLMQATYARSLLSLALEDNKPEGDCANGLLTDTPIKGTLSKCFSPELLNQCALVRDNVGSYQDNISIKLEGFLGNSTMRYNDTMTLYDRSLELKLIDGDRNVIHPKMADLIEAVRYRTSIRTARIRCASFDATTIEIAEAGAFGLSTLTGVLLALLVMGV</sequence>
<name>A0A1Z5KEI0_FISSO</name>
<reference evidence="2 3" key="1">
    <citation type="journal article" date="2015" name="Plant Cell">
        <title>Oil accumulation by the oleaginous diatom Fistulifera solaris as revealed by the genome and transcriptome.</title>
        <authorList>
            <person name="Tanaka T."/>
            <person name="Maeda Y."/>
            <person name="Veluchamy A."/>
            <person name="Tanaka M."/>
            <person name="Abida H."/>
            <person name="Marechal E."/>
            <person name="Bowler C."/>
            <person name="Muto M."/>
            <person name="Sunaga Y."/>
            <person name="Tanaka M."/>
            <person name="Yoshino T."/>
            <person name="Taniguchi T."/>
            <person name="Fukuda Y."/>
            <person name="Nemoto M."/>
            <person name="Matsumoto M."/>
            <person name="Wong P.S."/>
            <person name="Aburatani S."/>
            <person name="Fujibuchi W."/>
        </authorList>
    </citation>
    <scope>NUCLEOTIDE SEQUENCE [LARGE SCALE GENOMIC DNA]</scope>
    <source>
        <strain evidence="2 3">JPCC DA0580</strain>
    </source>
</reference>
<dbReference type="Proteomes" id="UP000198406">
    <property type="component" value="Unassembled WGS sequence"/>
</dbReference>
<accession>A0A1Z5KEI0</accession>
<dbReference type="InParanoid" id="A0A1Z5KEI0"/>
<protein>
    <submittedName>
        <fullName evidence="2">Uncharacterized protein</fullName>
    </submittedName>
</protein>
<evidence type="ECO:0000313" key="2">
    <source>
        <dbReference type="EMBL" id="GAX24669.1"/>
    </source>
</evidence>
<comment type="caution">
    <text evidence="2">The sequence shown here is derived from an EMBL/GenBank/DDBJ whole genome shotgun (WGS) entry which is preliminary data.</text>
</comment>
<gene>
    <name evidence="2" type="ORF">FisN_4Hh227</name>
</gene>
<organism evidence="2 3">
    <name type="scientific">Fistulifera solaris</name>
    <name type="common">Oleaginous diatom</name>
    <dbReference type="NCBI Taxonomy" id="1519565"/>
    <lineage>
        <taxon>Eukaryota</taxon>
        <taxon>Sar</taxon>
        <taxon>Stramenopiles</taxon>
        <taxon>Ochrophyta</taxon>
        <taxon>Bacillariophyta</taxon>
        <taxon>Bacillariophyceae</taxon>
        <taxon>Bacillariophycidae</taxon>
        <taxon>Naviculales</taxon>
        <taxon>Naviculaceae</taxon>
        <taxon>Fistulifera</taxon>
    </lineage>
</organism>
<keyword evidence="1" id="KW-0732">Signal</keyword>
<evidence type="ECO:0000313" key="3">
    <source>
        <dbReference type="Proteomes" id="UP000198406"/>
    </source>
</evidence>